<keyword evidence="9" id="KW-1133">Transmembrane helix</keyword>
<dbReference type="GO" id="GO:0032580">
    <property type="term" value="C:Golgi cisterna membrane"/>
    <property type="evidence" value="ECO:0007669"/>
    <property type="project" value="UniProtKB-SubCell"/>
</dbReference>
<dbReference type="UniPathway" id="UPA00796">
    <property type="reaction ID" value="UER00771"/>
</dbReference>
<accession>A0A6J6ELI1</accession>
<evidence type="ECO:0000256" key="4">
    <source>
        <dbReference type="ARBA" id="ARBA00007505"/>
    </source>
</evidence>
<dbReference type="Pfam" id="PF16363">
    <property type="entry name" value="GDP_Man_Dehyd"/>
    <property type="match status" value="1"/>
</dbReference>
<dbReference type="GO" id="GO:0048040">
    <property type="term" value="F:UDP-glucuronate decarboxylase activity"/>
    <property type="evidence" value="ECO:0007669"/>
    <property type="project" value="UniProtKB-EC"/>
</dbReference>
<organism evidence="15">
    <name type="scientific">freshwater metagenome</name>
    <dbReference type="NCBI Taxonomy" id="449393"/>
    <lineage>
        <taxon>unclassified sequences</taxon>
        <taxon>metagenomes</taxon>
        <taxon>ecological metagenomes</taxon>
    </lineage>
</organism>
<evidence type="ECO:0000256" key="11">
    <source>
        <dbReference type="ARBA" id="ARBA00023034"/>
    </source>
</evidence>
<keyword evidence="6" id="KW-0812">Transmembrane</keyword>
<dbReference type="GO" id="GO:0070403">
    <property type="term" value="F:NAD+ binding"/>
    <property type="evidence" value="ECO:0007669"/>
    <property type="project" value="InterPro"/>
</dbReference>
<dbReference type="InterPro" id="IPR036291">
    <property type="entry name" value="NAD(P)-bd_dom_sf"/>
</dbReference>
<dbReference type="EC" id="4.1.1.35" evidence="5"/>
<comment type="similarity">
    <text evidence="4">Belongs to the NAD(P)-dependent epimerase/dehydratase family. UDP-glucuronic acid decarboxylase subfamily.</text>
</comment>
<evidence type="ECO:0000256" key="9">
    <source>
        <dbReference type="ARBA" id="ARBA00022989"/>
    </source>
</evidence>
<dbReference type="SUPFAM" id="SSF51735">
    <property type="entry name" value="NAD(P)-binding Rossmann-fold domains"/>
    <property type="match status" value="1"/>
</dbReference>
<protein>
    <recommendedName>
        <fullName evidence="5">UDP-glucuronate decarboxylase</fullName>
        <ecNumber evidence="5">4.1.1.35</ecNumber>
    </recommendedName>
</protein>
<keyword evidence="8" id="KW-0735">Signal-anchor</keyword>
<evidence type="ECO:0000259" key="14">
    <source>
        <dbReference type="Pfam" id="PF16363"/>
    </source>
</evidence>
<dbReference type="GO" id="GO:0033320">
    <property type="term" value="P:UDP-D-xylose biosynthetic process"/>
    <property type="evidence" value="ECO:0007669"/>
    <property type="project" value="UniProtKB-UniPathway"/>
</dbReference>
<keyword evidence="11" id="KW-0333">Golgi apparatus</keyword>
<comment type="cofactor">
    <cofactor evidence="1">
        <name>NAD(+)</name>
        <dbReference type="ChEBI" id="CHEBI:57540"/>
    </cofactor>
</comment>
<evidence type="ECO:0000256" key="1">
    <source>
        <dbReference type="ARBA" id="ARBA00001911"/>
    </source>
</evidence>
<dbReference type="PANTHER" id="PTHR43078:SF6">
    <property type="entry name" value="UDP-GLUCURONIC ACID DECARBOXYLASE 1"/>
    <property type="match status" value="1"/>
</dbReference>
<name>A0A6J6ELI1_9ZZZZ</name>
<dbReference type="Gene3D" id="3.40.50.720">
    <property type="entry name" value="NAD(P)-binding Rossmann-like Domain"/>
    <property type="match status" value="1"/>
</dbReference>
<feature type="domain" description="NAD(P)-binding" evidence="14">
    <location>
        <begin position="4"/>
        <end position="310"/>
    </location>
</feature>
<evidence type="ECO:0000256" key="8">
    <source>
        <dbReference type="ARBA" id="ARBA00022968"/>
    </source>
</evidence>
<evidence type="ECO:0000256" key="13">
    <source>
        <dbReference type="ARBA" id="ARBA00023239"/>
    </source>
</evidence>
<proteinExistence type="inferred from homology"/>
<evidence type="ECO:0000256" key="7">
    <source>
        <dbReference type="ARBA" id="ARBA00022793"/>
    </source>
</evidence>
<evidence type="ECO:0000256" key="5">
    <source>
        <dbReference type="ARBA" id="ARBA00012290"/>
    </source>
</evidence>
<dbReference type="AlphaFoldDB" id="A0A6J6ELI1"/>
<comment type="subcellular location">
    <subcellularLocation>
        <location evidence="2">Golgi apparatus</location>
        <location evidence="2">Golgi stack membrane</location>
        <topology evidence="2">Single-pass type II membrane protein</topology>
    </subcellularLocation>
</comment>
<reference evidence="15" key="1">
    <citation type="submission" date="2020-05" db="EMBL/GenBank/DDBJ databases">
        <authorList>
            <person name="Chiriac C."/>
            <person name="Salcher M."/>
            <person name="Ghai R."/>
            <person name="Kavagutti S V."/>
        </authorList>
    </citation>
    <scope>NUCLEOTIDE SEQUENCE</scope>
</reference>
<dbReference type="InterPro" id="IPR016040">
    <property type="entry name" value="NAD(P)-bd_dom"/>
</dbReference>
<dbReference type="GO" id="GO:0042732">
    <property type="term" value="P:D-xylose metabolic process"/>
    <property type="evidence" value="ECO:0007669"/>
    <property type="project" value="InterPro"/>
</dbReference>
<evidence type="ECO:0000256" key="2">
    <source>
        <dbReference type="ARBA" id="ARBA00004447"/>
    </source>
</evidence>
<evidence type="ECO:0000256" key="10">
    <source>
        <dbReference type="ARBA" id="ARBA00023027"/>
    </source>
</evidence>
<dbReference type="PANTHER" id="PTHR43078">
    <property type="entry name" value="UDP-GLUCURONIC ACID DECARBOXYLASE-RELATED"/>
    <property type="match status" value="1"/>
</dbReference>
<evidence type="ECO:0000256" key="6">
    <source>
        <dbReference type="ARBA" id="ARBA00022692"/>
    </source>
</evidence>
<keyword evidence="13" id="KW-0456">Lyase</keyword>
<evidence type="ECO:0000256" key="12">
    <source>
        <dbReference type="ARBA" id="ARBA00023136"/>
    </source>
</evidence>
<comment type="pathway">
    <text evidence="3">Nucleotide-sugar biosynthesis; UDP-alpha-D-xylose biosynthesis; UDP-alpha-D-xylose from UDP-alpha-D-glucuronate: step 1/1.</text>
</comment>
<dbReference type="InterPro" id="IPR044516">
    <property type="entry name" value="UXS-like"/>
</dbReference>
<keyword evidence="7" id="KW-0210">Decarboxylase</keyword>
<keyword evidence="10" id="KW-0520">NAD</keyword>
<gene>
    <name evidence="15" type="ORF">UFOPK1747_00329</name>
</gene>
<evidence type="ECO:0000256" key="3">
    <source>
        <dbReference type="ARBA" id="ARBA00005100"/>
    </source>
</evidence>
<sequence length="319" mass="34422">MKYLITGGAGFIGSHLSDALVARGDSVVVLDNFTTGNKENLSGVAKSVSVISGDILDLALVTKLVGECDFVVHLAAALGVFNIVNKPLESLTTNLKGTEIVLEAAAKFNRPILVASTSEIYGKNNKVPLNEEDDRIIGHPLKSRWSYSEAKAVDESLAYFYFQEKGLPTRLVRFFNTVGPRQVGHYGMVVPRFVSAAVSGSALSVYGSGEQIRCFCHVADAVRALLLVMDSDKAIGEVFNVGNNQQISIMDLAKKVISVTGSSSAIEMVAYEKAYPAGFEDMERRVPDISKIERVLGWKPQIGLEQIIKDIAAHNAGGR</sequence>
<keyword evidence="12" id="KW-0472">Membrane</keyword>
<dbReference type="EMBL" id="CAEZTV010000030">
    <property type="protein sequence ID" value="CAB4577262.1"/>
    <property type="molecule type" value="Genomic_DNA"/>
</dbReference>
<dbReference type="PRINTS" id="PR01713">
    <property type="entry name" value="NUCEPIMERASE"/>
</dbReference>
<evidence type="ECO:0000313" key="15">
    <source>
        <dbReference type="EMBL" id="CAB4577262.1"/>
    </source>
</evidence>